<sequence>MPEPDGFYAVSLKSEAEHNERISVPTVAYALCRDEVDEWTMEMVFRTERPQFGTLLEAYGFKVYSGLEVNEATVYDFSHDVEIVAKADLFGHKGVTQRCVLRFKEDLSHECELLALSLAKEHNPGLLVDLVADVASQTIVVAPQATDGAINTPARVVLTFKLSDGAVLKLANDLLESGITHIDLTQPRMLTVVAANGATRHYELRLQQSQTIGWTLGIASYEYGSVPVPVEASASSGLPLTFTSTHPEVATVAGGRLHIGCPGTTTLAALQPGEGIWAEAKPITRQVTVTKRPFAVRMRDVLYKAGYPVVPQYEYSNLAKDADTASIPNPYGQGCFTVKDAEGRGVTMPSELPVGVYTVDTVEGKHFATSCYTVSPQPARFEVVQADRWQVKISVRNADEALSGATVLLGMEKRLTDSEGNAVWYLPAGEKYLFGVRMPGHAPATVEVFTEQRNIAQTVTLQEGTIELKYTVASSAEGRILGPAFQRLAPNSEGEEVYVVPASGYKFAQWSDGKLDNPRRDGHLAQSVEFMAQFSREQVLLRYTAARGGTLKNGAVEQKVDYGADGPTVEAVPDSGYYFQGWSDGVATPVRTDRMVKRNVQAEAIFGKYYTIPATEDFELGVLGNGWYSESKGRSNNPWGVTAQKQSELDPLDGHYAYCNSDAMGRNGRTESYLYTPCYRLGNAWSGDLIVSFDYGSQNVNARTDQFWVELSVDTGAWVKIGEVEHNTRGTLLLTVAGSELEGKHTVQFRWGYKAMWAYAVGIDNVVVAKKSNEKLSLQYVADPEGSCTFDRLRDDGTLDVPNITAIPIEWKCLVTMRGMV</sequence>
<name>A0A0Q4AYK5_9BACT</name>
<dbReference type="PATRIC" id="fig|1702214.3.peg.1139"/>
<feature type="domain" description="Bacterial repeat" evidence="1">
    <location>
        <begin position="541"/>
        <end position="606"/>
    </location>
</feature>
<protein>
    <recommendedName>
        <fullName evidence="1">Bacterial repeat domain-containing protein</fullName>
    </recommendedName>
</protein>
<dbReference type="STRING" id="1702214.AL399_03230"/>
<comment type="caution">
    <text evidence="2">The sequence shown here is derived from an EMBL/GenBank/DDBJ whole genome shotgun (WGS) entry which is preliminary data.</text>
</comment>
<dbReference type="AlphaFoldDB" id="A0A0Q4AYK5"/>
<gene>
    <name evidence="2" type="ORF">AL399_03230</name>
</gene>
<evidence type="ECO:0000313" key="3">
    <source>
        <dbReference type="Proteomes" id="UP000054172"/>
    </source>
</evidence>
<dbReference type="Pfam" id="PF18998">
    <property type="entry name" value="Flg_new_2"/>
    <property type="match status" value="2"/>
</dbReference>
<dbReference type="Proteomes" id="UP000054172">
    <property type="component" value="Unassembled WGS sequence"/>
</dbReference>
<organism evidence="2 3">
    <name type="scientific">Candidatus [Bacteroides] periocalifornicus</name>
    <dbReference type="NCBI Taxonomy" id="1702214"/>
    <lineage>
        <taxon>Bacteria</taxon>
        <taxon>Pseudomonadati</taxon>
        <taxon>Bacteroidota</taxon>
    </lineage>
</organism>
<proteinExistence type="predicted"/>
<dbReference type="InterPro" id="IPR044060">
    <property type="entry name" value="Bacterial_rp_domain"/>
</dbReference>
<dbReference type="EMBL" id="LIIK01000010">
    <property type="protein sequence ID" value="KQM09187.1"/>
    <property type="molecule type" value="Genomic_DNA"/>
</dbReference>
<dbReference type="Gene3D" id="2.60.120.200">
    <property type="match status" value="1"/>
</dbReference>
<reference evidence="2" key="1">
    <citation type="submission" date="2015-08" db="EMBL/GenBank/DDBJ databases">
        <title>Candidatus Bacteriodes Periocalifornicus.</title>
        <authorList>
            <person name="McLean J.S."/>
            <person name="Kelley S."/>
        </authorList>
    </citation>
    <scope>NUCLEOTIDE SEQUENCE [LARGE SCALE GENOMIC DNA]</scope>
    <source>
        <strain evidence="2">12B</strain>
    </source>
</reference>
<keyword evidence="3" id="KW-1185">Reference proteome</keyword>
<evidence type="ECO:0000313" key="2">
    <source>
        <dbReference type="EMBL" id="KQM09187.1"/>
    </source>
</evidence>
<evidence type="ECO:0000259" key="1">
    <source>
        <dbReference type="Pfam" id="PF18998"/>
    </source>
</evidence>
<accession>A0A0Q4AYK5</accession>
<feature type="domain" description="Bacterial repeat" evidence="1">
    <location>
        <begin position="471"/>
        <end position="535"/>
    </location>
</feature>